<name>A0AAD1UBU0_EUPCR</name>
<organism evidence="2 3">
    <name type="scientific">Euplotes crassus</name>
    <dbReference type="NCBI Taxonomy" id="5936"/>
    <lineage>
        <taxon>Eukaryota</taxon>
        <taxon>Sar</taxon>
        <taxon>Alveolata</taxon>
        <taxon>Ciliophora</taxon>
        <taxon>Intramacronucleata</taxon>
        <taxon>Spirotrichea</taxon>
        <taxon>Hypotrichia</taxon>
        <taxon>Euplotida</taxon>
        <taxon>Euplotidae</taxon>
        <taxon>Moneuplotes</taxon>
    </lineage>
</organism>
<evidence type="ECO:0000313" key="2">
    <source>
        <dbReference type="EMBL" id="CAI2365090.1"/>
    </source>
</evidence>
<reference evidence="2" key="1">
    <citation type="submission" date="2023-07" db="EMBL/GenBank/DDBJ databases">
        <authorList>
            <consortium name="AG Swart"/>
            <person name="Singh M."/>
            <person name="Singh A."/>
            <person name="Seah K."/>
            <person name="Emmerich C."/>
        </authorList>
    </citation>
    <scope>NUCLEOTIDE SEQUENCE</scope>
    <source>
        <strain evidence="2">DP1</strain>
    </source>
</reference>
<sequence>MRAWRFGENLTQSWDRNSPVTGVTEVFDHLQINNNNRNELSEENNEIVDLDKEDSSDSSAHSHPNGENQAQTNDDTSDREESKQSDVFAITNHKTDLYETSMKMMIFGEILKKRIKCVSLNIKIPSMSYFSYPEIEESDEEDKYKGEIRWDKLPTNTGWEEYNDKPFQATQITLNDDLHSYHPGINTGWQKDSESSNRSDEDEWSWDNNQDDALPWSKQSEVKAVKIRTYKPLKYAKKEFYEDDSDEEKIIT</sequence>
<protein>
    <submittedName>
        <fullName evidence="2">Uncharacterized protein</fullName>
    </submittedName>
</protein>
<accession>A0AAD1UBU0</accession>
<dbReference type="AlphaFoldDB" id="A0AAD1UBU0"/>
<dbReference type="EMBL" id="CAMPGE010006245">
    <property type="protein sequence ID" value="CAI2365090.1"/>
    <property type="molecule type" value="Genomic_DNA"/>
</dbReference>
<evidence type="ECO:0000256" key="1">
    <source>
        <dbReference type="SAM" id="MobiDB-lite"/>
    </source>
</evidence>
<feature type="region of interest" description="Disordered" evidence="1">
    <location>
        <begin position="185"/>
        <end position="218"/>
    </location>
</feature>
<feature type="region of interest" description="Disordered" evidence="1">
    <location>
        <begin position="50"/>
        <end position="88"/>
    </location>
</feature>
<proteinExistence type="predicted"/>
<keyword evidence="3" id="KW-1185">Reference proteome</keyword>
<gene>
    <name evidence="2" type="ORF">ECRASSUSDP1_LOCUS6440</name>
</gene>
<feature type="compositionally biased region" description="Polar residues" evidence="1">
    <location>
        <begin position="57"/>
        <end position="74"/>
    </location>
</feature>
<evidence type="ECO:0000313" key="3">
    <source>
        <dbReference type="Proteomes" id="UP001295684"/>
    </source>
</evidence>
<comment type="caution">
    <text evidence="2">The sequence shown here is derived from an EMBL/GenBank/DDBJ whole genome shotgun (WGS) entry which is preliminary data.</text>
</comment>
<dbReference type="Proteomes" id="UP001295684">
    <property type="component" value="Unassembled WGS sequence"/>
</dbReference>